<dbReference type="GO" id="GO:0015074">
    <property type="term" value="P:DNA integration"/>
    <property type="evidence" value="ECO:0007669"/>
    <property type="project" value="InterPro"/>
</dbReference>
<evidence type="ECO:0000313" key="4">
    <source>
        <dbReference type="Proteomes" id="UP000177445"/>
    </source>
</evidence>
<dbReference type="KEGG" id="msq:BKP64_05720"/>
<sequence>MSWRERLIKEPGLADIQQWPVIELGALPKEHRALYLRNRRVVARILEGNTVKDVSAELGLSSGRISQLMERCLGGELEDPASMSVGLIPHRRLIKASRAAELPTLAHPKGAPFAFQALLEQLPEVKRQLDEAILAAVRRKPRSQRLTPQRFHQQFLHLLAETHWPADLYPYTSESQGYESARRYLNQQREVLQAHSRGRKRFTAHTKTDCSKRALSAIQIDEHILDLHTGLVIDFNDQLIDLRLSRCSLLLSVDVATECVLGFLVVPTQHPNQQDLLNLMELSLTKQRLPTIATPGFEPLSMPAFPAQLTPTPALGVGTVQLDNAWMHHSTAVMDVLCRQLGATISYGLPAQPKTRALVERTFDYIERHLGHRVDSTSGSYPTDPNRESNQNARQPPALKFQSLVEALHLVFAASNHTPRPHLGGATPMALFREHLARLWVPLNIEHDGETGSLFSLTKKVPVHRLQKEQREPYVQFCYCRYTGKGLLSLPPEEKWIVITYDHRDIRTVAAHTCLGSSLGTLSAPHSWLRFPHSMATRNLLFKRKKRHRFSHNDPLTGYFTELLSQPRSPSNASQLLRLYLEMTRSGREVLQFGEQSKTDLSEVETPWDLDNRKEFTWSPIGYSGDKGRS</sequence>
<name>A0A1D9GJD0_9GAMM</name>
<dbReference type="OrthoDB" id="501284at2"/>
<evidence type="ECO:0000313" key="3">
    <source>
        <dbReference type="EMBL" id="AOY87709.1"/>
    </source>
</evidence>
<evidence type="ECO:0000256" key="1">
    <source>
        <dbReference type="SAM" id="MobiDB-lite"/>
    </source>
</evidence>
<reference evidence="3 4" key="1">
    <citation type="submission" date="2016-10" db="EMBL/GenBank/DDBJ databases">
        <title>Marinobacter salinus sp. nov., a moderately halophilic bacterium isolated from a tidal flat environment.</title>
        <authorList>
            <person name="Park S.-J."/>
        </authorList>
    </citation>
    <scope>NUCLEOTIDE SEQUENCE [LARGE SCALE GENOMIC DNA]</scope>
    <source>
        <strain evidence="3 4">Hb8</strain>
    </source>
</reference>
<dbReference type="Gene3D" id="3.30.420.10">
    <property type="entry name" value="Ribonuclease H-like superfamily/Ribonuclease H"/>
    <property type="match status" value="1"/>
</dbReference>
<keyword evidence="4" id="KW-1185">Reference proteome</keyword>
<proteinExistence type="predicted"/>
<protein>
    <recommendedName>
        <fullName evidence="2">Integrase catalytic domain-containing protein</fullName>
    </recommendedName>
</protein>
<dbReference type="AlphaFoldDB" id="A0A1D9GJD0"/>
<gene>
    <name evidence="3" type="ORF">BKP64_05720</name>
</gene>
<dbReference type="InterPro" id="IPR012337">
    <property type="entry name" value="RNaseH-like_sf"/>
</dbReference>
<dbReference type="Proteomes" id="UP000177445">
    <property type="component" value="Chromosome"/>
</dbReference>
<dbReference type="EMBL" id="CP017715">
    <property type="protein sequence ID" value="AOY87709.1"/>
    <property type="molecule type" value="Genomic_DNA"/>
</dbReference>
<dbReference type="RefSeq" id="WP_070967150.1">
    <property type="nucleotide sequence ID" value="NZ_CP017715.1"/>
</dbReference>
<dbReference type="SUPFAM" id="SSF53098">
    <property type="entry name" value="Ribonuclease H-like"/>
    <property type="match status" value="1"/>
</dbReference>
<evidence type="ECO:0000259" key="2">
    <source>
        <dbReference type="PROSITE" id="PS50994"/>
    </source>
</evidence>
<dbReference type="InterPro" id="IPR001584">
    <property type="entry name" value="Integrase_cat-core"/>
</dbReference>
<dbReference type="InterPro" id="IPR036397">
    <property type="entry name" value="RNaseH_sf"/>
</dbReference>
<feature type="region of interest" description="Disordered" evidence="1">
    <location>
        <begin position="374"/>
        <end position="395"/>
    </location>
</feature>
<organism evidence="3 4">
    <name type="scientific">Marinobacter salinus</name>
    <dbReference type="NCBI Taxonomy" id="1874317"/>
    <lineage>
        <taxon>Bacteria</taxon>
        <taxon>Pseudomonadati</taxon>
        <taxon>Pseudomonadota</taxon>
        <taxon>Gammaproteobacteria</taxon>
        <taxon>Pseudomonadales</taxon>
        <taxon>Marinobacteraceae</taxon>
        <taxon>Marinobacter</taxon>
    </lineage>
</organism>
<feature type="domain" description="Integrase catalytic" evidence="2">
    <location>
        <begin position="319"/>
        <end position="436"/>
    </location>
</feature>
<feature type="compositionally biased region" description="Polar residues" evidence="1">
    <location>
        <begin position="376"/>
        <end position="394"/>
    </location>
</feature>
<dbReference type="PROSITE" id="PS50994">
    <property type="entry name" value="INTEGRASE"/>
    <property type="match status" value="1"/>
</dbReference>
<dbReference type="GO" id="GO:0003676">
    <property type="term" value="F:nucleic acid binding"/>
    <property type="evidence" value="ECO:0007669"/>
    <property type="project" value="InterPro"/>
</dbReference>
<accession>A0A1D9GJD0</accession>
<dbReference type="STRING" id="1874317.BKP64_05720"/>